<evidence type="ECO:0000256" key="5">
    <source>
        <dbReference type="ARBA" id="ARBA00022750"/>
    </source>
</evidence>
<dbReference type="Pfam" id="PF07966">
    <property type="entry name" value="A1_Propeptide"/>
    <property type="match status" value="1"/>
</dbReference>
<dbReference type="Gene3D" id="2.40.70.10">
    <property type="entry name" value="Acid Proteases"/>
    <property type="match status" value="3"/>
</dbReference>
<keyword evidence="9 11" id="KW-1015">Disulfide bond</keyword>
<sequence length="462" mass="49426">PIANIQSDIGASENSDGDMVVSCSAISSLPDIVFTINGVQYPLPPSAYILQKWGRLPSFLLPLLDQLPFPSGAATAPAVQNPCLIPLPSPNHRVPLIRKKSLRRTLSERGLLKDFLKKHNLNPASKYFPQGKAPTLLHEQPLENYLDVEYFGTIGIGTPAQDFTVVFDTGSSNLWVPSVYCYSLACMDHNLFNPQDSSTYKSTSETVSITYGTGSMTGILGYDTVKVGGISDTNQIFGLSESEPGSFLFFAPFDGILGLAYPSISSSGATPVFDNIWNQGLVSQDLFSVYLSADDKSGSVVIFGGIDSSYYTGSLNWVPVTVEGYWQITVDSITMNGKTIACAEGCQAIVDTGTSLLTGPTSPIANIQSDIGASENSDGDMVVSCSAISSLPDIVFTINGVQYPLPPSAYILKSEGSCISGFQGMNVPTESGELWILGDVFIRQYFTVFDRANNQVGLAPVA</sequence>
<feature type="disulfide bond" evidence="11">
    <location>
        <begin position="181"/>
        <end position="186"/>
    </location>
</feature>
<evidence type="ECO:0000259" key="13">
    <source>
        <dbReference type="PROSITE" id="PS51767"/>
    </source>
</evidence>
<dbReference type="Pfam" id="PF00026">
    <property type="entry name" value="Asp"/>
    <property type="match status" value="2"/>
</dbReference>
<keyword evidence="6" id="KW-0222">Digestion</keyword>
<dbReference type="EMBL" id="NDHI03000061">
    <property type="protein sequence ID" value="PNJ90392.1"/>
    <property type="molecule type" value="Genomic_DNA"/>
</dbReference>
<comment type="caution">
    <text evidence="14">The sequence shown here is derived from an EMBL/GenBank/DDBJ whole genome shotgun (WGS) entry which is preliminary data.</text>
</comment>
<dbReference type="SUPFAM" id="SSF50630">
    <property type="entry name" value="Acid proteases"/>
    <property type="match status" value="2"/>
</dbReference>
<proteinExistence type="inferred from homology"/>
<keyword evidence="8" id="KW-0865">Zymogen</keyword>
<feature type="domain" description="Peptidase A1" evidence="13">
    <location>
        <begin position="150"/>
        <end position="459"/>
    </location>
</feature>
<dbReference type="PANTHER" id="PTHR47966:SF22">
    <property type="entry name" value="PEPSIN A-3-RELATED"/>
    <property type="match status" value="1"/>
</dbReference>
<evidence type="ECO:0000256" key="2">
    <source>
        <dbReference type="ARBA" id="ARBA00007447"/>
    </source>
</evidence>
<evidence type="ECO:0000256" key="8">
    <source>
        <dbReference type="ARBA" id="ARBA00023145"/>
    </source>
</evidence>
<keyword evidence="7 12" id="KW-0378">Hydrolase</keyword>
<evidence type="ECO:0000256" key="10">
    <source>
        <dbReference type="PIRSR" id="PIRSR601461-1"/>
    </source>
</evidence>
<dbReference type="InterPro" id="IPR001969">
    <property type="entry name" value="Aspartic_peptidase_AS"/>
</dbReference>
<evidence type="ECO:0000256" key="6">
    <source>
        <dbReference type="ARBA" id="ARBA00022757"/>
    </source>
</evidence>
<evidence type="ECO:0000313" key="14">
    <source>
        <dbReference type="EMBL" id="PNJ90392.1"/>
    </source>
</evidence>
<gene>
    <name evidence="14" type="ORF">CR201_G0056162</name>
</gene>
<feature type="active site" evidence="10">
    <location>
        <position position="168"/>
    </location>
</feature>
<evidence type="ECO:0000256" key="3">
    <source>
        <dbReference type="ARBA" id="ARBA00011924"/>
    </source>
</evidence>
<dbReference type="PANTHER" id="PTHR47966">
    <property type="entry name" value="BETA-SITE APP-CLEAVING ENZYME, ISOFORM A-RELATED"/>
    <property type="match status" value="1"/>
</dbReference>
<dbReference type="InterPro" id="IPR001461">
    <property type="entry name" value="Aspartic_peptidase_A1"/>
</dbReference>
<name>A0A2J8Y825_PONAB</name>
<feature type="non-terminal residue" evidence="14">
    <location>
        <position position="1"/>
    </location>
</feature>
<comment type="similarity">
    <text evidence="2 12">Belongs to the peptidase A1 family.</text>
</comment>
<dbReference type="InterPro" id="IPR021109">
    <property type="entry name" value="Peptidase_aspartic_dom_sf"/>
</dbReference>
<protein>
    <recommendedName>
        <fullName evidence="3">pepsin A</fullName>
        <ecNumber evidence="3">3.4.23.1</ecNumber>
    </recommendedName>
</protein>
<dbReference type="InterPro" id="IPR033121">
    <property type="entry name" value="PEPTIDASE_A1"/>
</dbReference>
<keyword evidence="5 12" id="KW-0064">Aspartyl protease</keyword>
<dbReference type="FunFam" id="2.40.70.10:FF:000006">
    <property type="entry name" value="Cathepsin E"/>
    <property type="match status" value="1"/>
</dbReference>
<feature type="disulfide bond" evidence="11">
    <location>
        <begin position="342"/>
        <end position="346"/>
    </location>
</feature>
<dbReference type="PROSITE" id="PS51767">
    <property type="entry name" value="PEPTIDASE_A1"/>
    <property type="match status" value="1"/>
</dbReference>
<dbReference type="CDD" id="cd05478">
    <property type="entry name" value="pepsin_A"/>
    <property type="match status" value="1"/>
</dbReference>
<comment type="function">
    <text evidence="1">Shows particularly broad specificity; although bonds involving phenylalanine and leucine are preferred, many others are also cleaved to some extent.</text>
</comment>
<dbReference type="EC" id="3.4.23.1" evidence="3"/>
<evidence type="ECO:0000256" key="12">
    <source>
        <dbReference type="RuleBase" id="RU000454"/>
    </source>
</evidence>
<evidence type="ECO:0000256" key="7">
    <source>
        <dbReference type="ARBA" id="ARBA00022801"/>
    </source>
</evidence>
<dbReference type="InterPro" id="IPR034162">
    <property type="entry name" value="Pepsin_A"/>
</dbReference>
<feature type="active site" evidence="10">
    <location>
        <position position="351"/>
    </location>
</feature>
<evidence type="ECO:0000256" key="11">
    <source>
        <dbReference type="PIRSR" id="PIRSR601461-2"/>
    </source>
</evidence>
<dbReference type="GO" id="GO:0004190">
    <property type="term" value="F:aspartic-type endopeptidase activity"/>
    <property type="evidence" value="ECO:0007669"/>
    <property type="project" value="UniProtKB-KW"/>
</dbReference>
<dbReference type="GO" id="GO:0070062">
    <property type="term" value="C:extracellular exosome"/>
    <property type="evidence" value="ECO:0007669"/>
    <property type="project" value="TreeGrafter"/>
</dbReference>
<dbReference type="PROSITE" id="PS00141">
    <property type="entry name" value="ASP_PROTEASE"/>
    <property type="match status" value="2"/>
</dbReference>
<dbReference type="GO" id="GO:0006508">
    <property type="term" value="P:proteolysis"/>
    <property type="evidence" value="ECO:0007669"/>
    <property type="project" value="UniProtKB-KW"/>
</dbReference>
<evidence type="ECO:0000256" key="4">
    <source>
        <dbReference type="ARBA" id="ARBA00022670"/>
    </source>
</evidence>
<accession>A0A2J8Y825</accession>
<evidence type="ECO:0000256" key="1">
    <source>
        <dbReference type="ARBA" id="ARBA00002318"/>
    </source>
</evidence>
<evidence type="ECO:0000256" key="9">
    <source>
        <dbReference type="ARBA" id="ARBA00023157"/>
    </source>
</evidence>
<keyword evidence="4 12" id="KW-0645">Protease</keyword>
<dbReference type="AlphaFoldDB" id="A0A2J8Y825"/>
<dbReference type="InterPro" id="IPR012848">
    <property type="entry name" value="Aspartic_peptidase_N"/>
</dbReference>
<dbReference type="GO" id="GO:0007586">
    <property type="term" value="P:digestion"/>
    <property type="evidence" value="ECO:0007669"/>
    <property type="project" value="UniProtKB-KW"/>
</dbReference>
<dbReference type="PRINTS" id="PR00792">
    <property type="entry name" value="PEPSIN"/>
</dbReference>
<organism evidence="14">
    <name type="scientific">Pongo abelii</name>
    <name type="common">Sumatran orangutan</name>
    <name type="synonym">Pongo pygmaeus abelii</name>
    <dbReference type="NCBI Taxonomy" id="9601"/>
    <lineage>
        <taxon>Eukaryota</taxon>
        <taxon>Metazoa</taxon>
        <taxon>Chordata</taxon>
        <taxon>Craniata</taxon>
        <taxon>Vertebrata</taxon>
        <taxon>Euteleostomi</taxon>
        <taxon>Mammalia</taxon>
        <taxon>Eutheria</taxon>
        <taxon>Euarchontoglires</taxon>
        <taxon>Primates</taxon>
        <taxon>Haplorrhini</taxon>
        <taxon>Catarrhini</taxon>
        <taxon>Hominidae</taxon>
        <taxon>Pongo</taxon>
    </lineage>
</organism>
<dbReference type="Gene3D" id="6.10.140.60">
    <property type="match status" value="1"/>
</dbReference>
<reference evidence="14" key="1">
    <citation type="submission" date="2017-12" db="EMBL/GenBank/DDBJ databases">
        <title>High-resolution comparative analysis of great ape genomes.</title>
        <authorList>
            <person name="Pollen A."/>
            <person name="Hastie A."/>
            <person name="Hormozdiari F."/>
            <person name="Dougherty M."/>
            <person name="Liu R."/>
            <person name="Chaisson M."/>
            <person name="Hoppe E."/>
            <person name="Hill C."/>
            <person name="Pang A."/>
            <person name="Hillier L."/>
            <person name="Baker C."/>
            <person name="Armstrong J."/>
            <person name="Shendure J."/>
            <person name="Paten B."/>
            <person name="Wilson R."/>
            <person name="Chao H."/>
            <person name="Schneider V."/>
            <person name="Ventura M."/>
            <person name="Kronenberg Z."/>
            <person name="Murali S."/>
            <person name="Gordon D."/>
            <person name="Cantsilieris S."/>
            <person name="Munson K."/>
            <person name="Nelson B."/>
            <person name="Raja A."/>
            <person name="Underwood J."/>
            <person name="Diekhans M."/>
            <person name="Fiddes I."/>
            <person name="Haussler D."/>
            <person name="Eichler E."/>
        </authorList>
    </citation>
    <scope>NUCLEOTIDE SEQUENCE [LARGE SCALE GENOMIC DNA]</scope>
    <source>
        <strain evidence="14">Susie</strain>
    </source>
</reference>
<dbReference type="FunFam" id="2.40.70.10:FF:000004">
    <property type="entry name" value="Pepsin A"/>
    <property type="match status" value="1"/>
</dbReference>